<dbReference type="AlphaFoldDB" id="A0ABD0YXA3"/>
<keyword evidence="1" id="KW-0862">Zinc</keyword>
<dbReference type="SUPFAM" id="SSF57716">
    <property type="entry name" value="Glucocorticoid receptor-like (DNA-binding domain)"/>
    <property type="match status" value="1"/>
</dbReference>
<keyword evidence="4" id="KW-1185">Reference proteome</keyword>
<sequence length="138" mass="15373">MAANPFCRLCALKSDNYVDVFNEEGQKLSLCSKIKQCLQIWLFPEDVLPKTICTDCCRKVEDFSNFFSSCSQAQVSLMEILNGNPAIDGNNVESLEVKLLKASTANTSVCVCGSVNYGAAFYRGKVDFFLFYLFLGCR</sequence>
<dbReference type="InterPro" id="IPR012934">
    <property type="entry name" value="Znf_AD"/>
</dbReference>
<organism evidence="3 4">
    <name type="scientific">Ranatra chinensis</name>
    <dbReference type="NCBI Taxonomy" id="642074"/>
    <lineage>
        <taxon>Eukaryota</taxon>
        <taxon>Metazoa</taxon>
        <taxon>Ecdysozoa</taxon>
        <taxon>Arthropoda</taxon>
        <taxon>Hexapoda</taxon>
        <taxon>Insecta</taxon>
        <taxon>Pterygota</taxon>
        <taxon>Neoptera</taxon>
        <taxon>Paraneoptera</taxon>
        <taxon>Hemiptera</taxon>
        <taxon>Heteroptera</taxon>
        <taxon>Panheteroptera</taxon>
        <taxon>Nepomorpha</taxon>
        <taxon>Nepidae</taxon>
        <taxon>Ranatrinae</taxon>
        <taxon>Ranatra</taxon>
    </lineage>
</organism>
<feature type="binding site" evidence="1">
    <location>
        <position position="7"/>
    </location>
    <ligand>
        <name>Zn(2+)</name>
        <dbReference type="ChEBI" id="CHEBI:29105"/>
    </ligand>
</feature>
<evidence type="ECO:0000256" key="1">
    <source>
        <dbReference type="PROSITE-ProRule" id="PRU01263"/>
    </source>
</evidence>
<feature type="binding site" evidence="1">
    <location>
        <position position="53"/>
    </location>
    <ligand>
        <name>Zn(2+)</name>
        <dbReference type="ChEBI" id="CHEBI:29105"/>
    </ligand>
</feature>
<dbReference type="EMBL" id="JBFDAA010000001">
    <property type="protein sequence ID" value="KAL1140585.1"/>
    <property type="molecule type" value="Genomic_DNA"/>
</dbReference>
<dbReference type="Proteomes" id="UP001558652">
    <property type="component" value="Unassembled WGS sequence"/>
</dbReference>
<gene>
    <name evidence="3" type="ORF">AAG570_000515</name>
</gene>
<keyword evidence="1" id="KW-0863">Zinc-finger</keyword>
<dbReference type="Gene3D" id="3.40.1800.20">
    <property type="match status" value="1"/>
</dbReference>
<accession>A0ABD0YXA3</accession>
<feature type="domain" description="ZAD" evidence="2">
    <location>
        <begin position="5"/>
        <end position="80"/>
    </location>
</feature>
<dbReference type="PANTHER" id="PTHR39942:SF1">
    <property type="entry name" value="BCDNA.LD26519-RELATED"/>
    <property type="match status" value="1"/>
</dbReference>
<name>A0ABD0YXA3_9HEMI</name>
<protein>
    <recommendedName>
        <fullName evidence="2">ZAD domain-containing protein</fullName>
    </recommendedName>
</protein>
<dbReference type="Pfam" id="PF07776">
    <property type="entry name" value="zf-AD"/>
    <property type="match status" value="1"/>
</dbReference>
<reference evidence="3 4" key="1">
    <citation type="submission" date="2024-07" db="EMBL/GenBank/DDBJ databases">
        <title>Chromosome-level genome assembly of the water stick insect Ranatra chinensis (Heteroptera: Nepidae).</title>
        <authorList>
            <person name="Liu X."/>
        </authorList>
    </citation>
    <scope>NUCLEOTIDE SEQUENCE [LARGE SCALE GENOMIC DNA]</scope>
    <source>
        <strain evidence="3">Cailab_2021Rc</strain>
        <tissue evidence="3">Muscle</tissue>
    </source>
</reference>
<comment type="caution">
    <text evidence="3">The sequence shown here is derived from an EMBL/GenBank/DDBJ whole genome shotgun (WGS) entry which is preliminary data.</text>
</comment>
<proteinExistence type="predicted"/>
<dbReference type="GO" id="GO:0008270">
    <property type="term" value="F:zinc ion binding"/>
    <property type="evidence" value="ECO:0007669"/>
    <property type="project" value="UniProtKB-UniRule"/>
</dbReference>
<keyword evidence="1" id="KW-0479">Metal-binding</keyword>
<evidence type="ECO:0000313" key="4">
    <source>
        <dbReference type="Proteomes" id="UP001558652"/>
    </source>
</evidence>
<feature type="binding site" evidence="1">
    <location>
        <position position="56"/>
    </location>
    <ligand>
        <name>Zn(2+)</name>
        <dbReference type="ChEBI" id="CHEBI:29105"/>
    </ligand>
</feature>
<dbReference type="SMART" id="SM00868">
    <property type="entry name" value="zf-AD"/>
    <property type="match status" value="1"/>
</dbReference>
<evidence type="ECO:0000259" key="2">
    <source>
        <dbReference type="PROSITE" id="PS51915"/>
    </source>
</evidence>
<dbReference type="PROSITE" id="PS51915">
    <property type="entry name" value="ZAD"/>
    <property type="match status" value="1"/>
</dbReference>
<feature type="binding site" evidence="1">
    <location>
        <position position="10"/>
    </location>
    <ligand>
        <name>Zn(2+)</name>
        <dbReference type="ChEBI" id="CHEBI:29105"/>
    </ligand>
</feature>
<dbReference type="PANTHER" id="PTHR39942">
    <property type="entry name" value="BCDNA.LD26519-RELATED"/>
    <property type="match status" value="1"/>
</dbReference>
<evidence type="ECO:0000313" key="3">
    <source>
        <dbReference type="EMBL" id="KAL1140585.1"/>
    </source>
</evidence>